<evidence type="ECO:0000256" key="1">
    <source>
        <dbReference type="SAM" id="MobiDB-lite"/>
    </source>
</evidence>
<dbReference type="Pfam" id="PF13469">
    <property type="entry name" value="Sulfotransfer_3"/>
    <property type="match status" value="1"/>
</dbReference>
<dbReference type="Proteomes" id="UP000561181">
    <property type="component" value="Unassembled WGS sequence"/>
</dbReference>
<dbReference type="SUPFAM" id="SSF52540">
    <property type="entry name" value="P-loop containing nucleoside triphosphate hydrolases"/>
    <property type="match status" value="1"/>
</dbReference>
<protein>
    <submittedName>
        <fullName evidence="2">Sulfotransferase</fullName>
    </submittedName>
</protein>
<keyword evidence="2" id="KW-0808">Transferase</keyword>
<organism evidence="2 3">
    <name type="scientific">Pontixanthobacter rizhaonensis</name>
    <dbReference type="NCBI Taxonomy" id="2730337"/>
    <lineage>
        <taxon>Bacteria</taxon>
        <taxon>Pseudomonadati</taxon>
        <taxon>Pseudomonadota</taxon>
        <taxon>Alphaproteobacteria</taxon>
        <taxon>Sphingomonadales</taxon>
        <taxon>Erythrobacteraceae</taxon>
        <taxon>Pontixanthobacter</taxon>
    </lineage>
</organism>
<reference evidence="2 3" key="1">
    <citation type="submission" date="2020-04" db="EMBL/GenBank/DDBJ databases">
        <authorList>
            <person name="Liu A."/>
        </authorList>
    </citation>
    <scope>NUCLEOTIDE SEQUENCE [LARGE SCALE GENOMIC DNA]</scope>
    <source>
        <strain evidence="2 3">RZ02</strain>
    </source>
</reference>
<keyword evidence="3" id="KW-1185">Reference proteome</keyword>
<comment type="caution">
    <text evidence="2">The sequence shown here is derived from an EMBL/GenBank/DDBJ whole genome shotgun (WGS) entry which is preliminary data.</text>
</comment>
<dbReference type="AlphaFoldDB" id="A0A848QP47"/>
<dbReference type="RefSeq" id="WP_170011838.1">
    <property type="nucleotide sequence ID" value="NZ_JABCRE010000002.1"/>
</dbReference>
<proteinExistence type="predicted"/>
<dbReference type="GO" id="GO:0016740">
    <property type="term" value="F:transferase activity"/>
    <property type="evidence" value="ECO:0007669"/>
    <property type="project" value="UniProtKB-KW"/>
</dbReference>
<name>A0A848QP47_9SPHN</name>
<sequence>MPARTVSRPHPLARAALVDRLDHGLHTAWDRGWMPPVPLDADALTERALKRFSRQHFAAGRAPDDAADFDLRLEKICAAVQTEARLNSVGRAFAYGLLMRAIKQRLALGALWQKRPELAETEIAPPIIIVGQMRSGTTRIHRLLAADPAHSATRFCDSWNPVPKRPDIRPVNGGLMLFAARKLDPWIDALHPFGAARADEELGWLASALNHCPYEAQWHIPSYVAFSEGRDPAPVYREFARILRTDAAHHGNAMRPRVLKVPQFSEDLAALLDQFPAAKVIVSRRSDDETLRSSVSLVANQMTIQSDHANLAEIESEWARKLALRSERMEAALRNFHGHVAEADFEALGDDWESEIKRIYAALEIGLSHAALSAMGKEMRSSEASPHHRHKGDLDRFGGD</sequence>
<gene>
    <name evidence="2" type="ORF">HKD42_07520</name>
</gene>
<accession>A0A848QP47</accession>
<dbReference type="PANTHER" id="PTHR36451">
    <property type="entry name" value="PAPS-DEPENDENT SULFOTRANSFERASE STF3"/>
    <property type="match status" value="1"/>
</dbReference>
<dbReference type="EMBL" id="JABCRE010000002">
    <property type="protein sequence ID" value="NMW31905.1"/>
    <property type="molecule type" value="Genomic_DNA"/>
</dbReference>
<dbReference type="InterPro" id="IPR027417">
    <property type="entry name" value="P-loop_NTPase"/>
</dbReference>
<dbReference type="Gene3D" id="3.40.50.300">
    <property type="entry name" value="P-loop containing nucleotide triphosphate hydrolases"/>
    <property type="match status" value="1"/>
</dbReference>
<evidence type="ECO:0000313" key="3">
    <source>
        <dbReference type="Proteomes" id="UP000561181"/>
    </source>
</evidence>
<dbReference type="PANTHER" id="PTHR36451:SF1">
    <property type="entry name" value="OMEGA-HYDROXY-BETA-DIHYDROMENAQUINONE-9 SULFOTRANSFERASE STF3"/>
    <property type="match status" value="1"/>
</dbReference>
<dbReference type="InterPro" id="IPR052736">
    <property type="entry name" value="Stf3_sulfotransferase"/>
</dbReference>
<evidence type="ECO:0000313" key="2">
    <source>
        <dbReference type="EMBL" id="NMW31905.1"/>
    </source>
</evidence>
<feature type="region of interest" description="Disordered" evidence="1">
    <location>
        <begin position="377"/>
        <end position="400"/>
    </location>
</feature>